<evidence type="ECO:0000256" key="5">
    <source>
        <dbReference type="ARBA" id="ARBA00022692"/>
    </source>
</evidence>
<evidence type="ECO:0000256" key="11">
    <source>
        <dbReference type="ARBA" id="ARBA00023180"/>
    </source>
</evidence>
<keyword evidence="8" id="KW-0333">Golgi apparatus</keyword>
<keyword evidence="4 13" id="KW-0808">Transferase</keyword>
<dbReference type="InterPro" id="IPR027417">
    <property type="entry name" value="P-loop_NTPase"/>
</dbReference>
<evidence type="ECO:0000256" key="2">
    <source>
        <dbReference type="ARBA" id="ARBA00009988"/>
    </source>
</evidence>
<organism evidence="15 16">
    <name type="scientific">Dimorphilus gyrociliatus</name>
    <dbReference type="NCBI Taxonomy" id="2664684"/>
    <lineage>
        <taxon>Eukaryota</taxon>
        <taxon>Metazoa</taxon>
        <taxon>Spiralia</taxon>
        <taxon>Lophotrochozoa</taxon>
        <taxon>Annelida</taxon>
        <taxon>Polychaeta</taxon>
        <taxon>Polychaeta incertae sedis</taxon>
        <taxon>Dinophilidae</taxon>
        <taxon>Dimorphilus</taxon>
    </lineage>
</organism>
<dbReference type="GO" id="GO:0000139">
    <property type="term" value="C:Golgi membrane"/>
    <property type="evidence" value="ECO:0007669"/>
    <property type="project" value="UniProtKB-SubCell"/>
</dbReference>
<evidence type="ECO:0000256" key="6">
    <source>
        <dbReference type="ARBA" id="ARBA00022968"/>
    </source>
</evidence>
<evidence type="ECO:0000256" key="9">
    <source>
        <dbReference type="ARBA" id="ARBA00023136"/>
    </source>
</evidence>
<evidence type="ECO:0000313" key="16">
    <source>
        <dbReference type="Proteomes" id="UP000549394"/>
    </source>
</evidence>
<gene>
    <name evidence="15" type="ORF">DGYR_LOCUS8944</name>
</gene>
<comment type="caution">
    <text evidence="15">The sequence shown here is derived from an EMBL/GenBank/DDBJ whole genome shotgun (WGS) entry which is preliminary data.</text>
</comment>
<comment type="function">
    <text evidence="13">Catalyzes the O-sulfation of tyrosine residues within acidic motifs of polypeptides, using 3'-phosphoadenylyl sulfate (PAPS) as cosubstrate.</text>
</comment>
<evidence type="ECO:0000256" key="10">
    <source>
        <dbReference type="ARBA" id="ARBA00023157"/>
    </source>
</evidence>
<dbReference type="PANTHER" id="PTHR12788:SF10">
    <property type="entry name" value="PROTEIN-TYROSINE SULFOTRANSFERASE"/>
    <property type="match status" value="1"/>
</dbReference>
<keyword evidence="7 14" id="KW-1133">Transmembrane helix</keyword>
<protein>
    <recommendedName>
        <fullName evidence="3 13">Protein-tyrosine sulfotransferase</fullName>
        <ecNumber evidence="3 13">2.8.2.20</ecNumber>
    </recommendedName>
</protein>
<evidence type="ECO:0000256" key="3">
    <source>
        <dbReference type="ARBA" id="ARBA00013262"/>
    </source>
</evidence>
<proteinExistence type="inferred from homology"/>
<dbReference type="Gene3D" id="3.40.50.300">
    <property type="entry name" value="P-loop containing nucleotide triphosphate hydrolases"/>
    <property type="match status" value="1"/>
</dbReference>
<evidence type="ECO:0000256" key="13">
    <source>
        <dbReference type="RuleBase" id="RU365018"/>
    </source>
</evidence>
<dbReference type="EMBL" id="CAJFCJ010000013">
    <property type="protein sequence ID" value="CAD5120937.1"/>
    <property type="molecule type" value="Genomic_DNA"/>
</dbReference>
<comment type="catalytic activity">
    <reaction evidence="12 13">
        <text>L-tyrosyl-[protein] + 3'-phosphoadenylyl sulfate = O-sulfo-L-tyrosine-[protein] + adenosine 3',5'-bisphosphate + H(+)</text>
        <dbReference type="Rhea" id="RHEA:16801"/>
        <dbReference type="Rhea" id="RHEA-COMP:10136"/>
        <dbReference type="Rhea" id="RHEA-COMP:11688"/>
        <dbReference type="ChEBI" id="CHEBI:15378"/>
        <dbReference type="ChEBI" id="CHEBI:46858"/>
        <dbReference type="ChEBI" id="CHEBI:58339"/>
        <dbReference type="ChEBI" id="CHEBI:58343"/>
        <dbReference type="ChEBI" id="CHEBI:65286"/>
        <dbReference type="EC" id="2.8.2.20"/>
    </reaction>
</comment>
<dbReference type="FunFam" id="3.40.50.300:FF:000290">
    <property type="entry name" value="Protein-tyrosine sulfotransferase"/>
    <property type="match status" value="1"/>
</dbReference>
<dbReference type="GO" id="GO:0008476">
    <property type="term" value="F:protein-tyrosine sulfotransferase activity"/>
    <property type="evidence" value="ECO:0007669"/>
    <property type="project" value="UniProtKB-EC"/>
</dbReference>
<feature type="transmembrane region" description="Helical" evidence="14">
    <location>
        <begin position="7"/>
        <end position="26"/>
    </location>
</feature>
<comment type="similarity">
    <text evidence="2 13">Belongs to the protein sulfotransferase family.</text>
</comment>
<dbReference type="InterPro" id="IPR026634">
    <property type="entry name" value="TPST-like"/>
</dbReference>
<keyword evidence="10" id="KW-1015">Disulfide bond</keyword>
<dbReference type="EC" id="2.8.2.20" evidence="3 13"/>
<dbReference type="Proteomes" id="UP000549394">
    <property type="component" value="Unassembled WGS sequence"/>
</dbReference>
<evidence type="ECO:0000256" key="8">
    <source>
        <dbReference type="ARBA" id="ARBA00023034"/>
    </source>
</evidence>
<evidence type="ECO:0000256" key="12">
    <source>
        <dbReference type="ARBA" id="ARBA00048460"/>
    </source>
</evidence>
<name>A0A7I8VZB3_9ANNE</name>
<keyword evidence="5 14" id="KW-0812">Transmembrane</keyword>
<evidence type="ECO:0000256" key="7">
    <source>
        <dbReference type="ARBA" id="ARBA00022989"/>
    </source>
</evidence>
<evidence type="ECO:0000313" key="15">
    <source>
        <dbReference type="EMBL" id="CAD5120937.1"/>
    </source>
</evidence>
<dbReference type="OrthoDB" id="545675at2759"/>
<dbReference type="AlphaFoldDB" id="A0A7I8VZB3"/>
<keyword evidence="9 14" id="KW-0472">Membrane</keyword>
<dbReference type="Pfam" id="PF13469">
    <property type="entry name" value="Sulfotransfer_3"/>
    <property type="match status" value="1"/>
</dbReference>
<dbReference type="SUPFAM" id="SSF52540">
    <property type="entry name" value="P-loop containing nucleoside triphosphate hydrolases"/>
    <property type="match status" value="1"/>
</dbReference>
<comment type="subcellular location">
    <subcellularLocation>
        <location evidence="1">Golgi apparatus membrane</location>
        <topology evidence="1">Single-pass type II membrane protein</topology>
    </subcellularLocation>
</comment>
<evidence type="ECO:0000256" key="1">
    <source>
        <dbReference type="ARBA" id="ARBA00004323"/>
    </source>
</evidence>
<keyword evidence="16" id="KW-1185">Reference proteome</keyword>
<dbReference type="PANTHER" id="PTHR12788">
    <property type="entry name" value="PROTEIN-TYROSINE SULFOTRANSFERASE 2"/>
    <property type="match status" value="1"/>
</dbReference>
<sequence>MRLSTQRLLIYGILCVLITILLYSWFSPCNDDTVRSRMVRADAGKVEVADGTKKYTYSRETPIIFIGGVPRSGTTLMRAMLDAHPDIRCGEETRVIPRLLGMRSQWSKSAKESKRLMEAGLTDQVIDSALSAFILEIVARHGDAAPKLCNKDPFTLKSAFYLSKLFPNSKFLLMVRDGRAVVHSIIKRHVTISGFDLHDHGQCLSRWNDAVETMMTQCSKVGAERCLVVHYEQLVLHPEKMMKKVLAFLDVEWTTDVLHHERFVGKKGGISLSKTERSTDQVIKPVNLDALTSWVEEFPINVRRKAASLAPMLSKLGYDPTKFPPNYGKPDSKVAQNTDEVHRQAAYWKKRADMFVKGEANLTGSPS</sequence>
<keyword evidence="6" id="KW-0735">Signal-anchor</keyword>
<evidence type="ECO:0000256" key="4">
    <source>
        <dbReference type="ARBA" id="ARBA00022679"/>
    </source>
</evidence>
<reference evidence="15 16" key="1">
    <citation type="submission" date="2020-08" db="EMBL/GenBank/DDBJ databases">
        <authorList>
            <person name="Hejnol A."/>
        </authorList>
    </citation>
    <scope>NUCLEOTIDE SEQUENCE [LARGE SCALE GENOMIC DNA]</scope>
</reference>
<accession>A0A7I8VZB3</accession>
<keyword evidence="11" id="KW-0325">Glycoprotein</keyword>
<evidence type="ECO:0000256" key="14">
    <source>
        <dbReference type="SAM" id="Phobius"/>
    </source>
</evidence>